<dbReference type="EMBL" id="MCFA01000008">
    <property type="protein sequence ID" value="ORY18244.1"/>
    <property type="molecule type" value="Genomic_DNA"/>
</dbReference>
<protein>
    <submittedName>
        <fullName evidence="2">Uncharacterized protein</fullName>
    </submittedName>
</protein>
<dbReference type="AlphaFoldDB" id="A0A1Y2A701"/>
<organism evidence="2 3">
    <name type="scientific">Clohesyomyces aquaticus</name>
    <dbReference type="NCBI Taxonomy" id="1231657"/>
    <lineage>
        <taxon>Eukaryota</taxon>
        <taxon>Fungi</taxon>
        <taxon>Dikarya</taxon>
        <taxon>Ascomycota</taxon>
        <taxon>Pezizomycotina</taxon>
        <taxon>Dothideomycetes</taxon>
        <taxon>Pleosporomycetidae</taxon>
        <taxon>Pleosporales</taxon>
        <taxon>Lindgomycetaceae</taxon>
        <taxon>Clohesyomyces</taxon>
    </lineage>
</organism>
<keyword evidence="1" id="KW-0472">Membrane</keyword>
<evidence type="ECO:0000256" key="1">
    <source>
        <dbReference type="SAM" id="Phobius"/>
    </source>
</evidence>
<dbReference type="Proteomes" id="UP000193144">
    <property type="component" value="Unassembled WGS sequence"/>
</dbReference>
<keyword evidence="1" id="KW-1133">Transmembrane helix</keyword>
<evidence type="ECO:0000313" key="2">
    <source>
        <dbReference type="EMBL" id="ORY18244.1"/>
    </source>
</evidence>
<feature type="transmembrane region" description="Helical" evidence="1">
    <location>
        <begin position="24"/>
        <end position="48"/>
    </location>
</feature>
<proteinExistence type="predicted"/>
<accession>A0A1Y2A701</accession>
<keyword evidence="3" id="KW-1185">Reference proteome</keyword>
<name>A0A1Y2A701_9PLEO</name>
<reference evidence="2 3" key="1">
    <citation type="submission" date="2016-07" db="EMBL/GenBank/DDBJ databases">
        <title>Pervasive Adenine N6-methylation of Active Genes in Fungi.</title>
        <authorList>
            <consortium name="DOE Joint Genome Institute"/>
            <person name="Mondo S.J."/>
            <person name="Dannebaum R.O."/>
            <person name="Kuo R.C."/>
            <person name="Labutti K."/>
            <person name="Haridas S."/>
            <person name="Kuo A."/>
            <person name="Salamov A."/>
            <person name="Ahrendt S.R."/>
            <person name="Lipzen A."/>
            <person name="Sullivan W."/>
            <person name="Andreopoulos W.B."/>
            <person name="Clum A."/>
            <person name="Lindquist E."/>
            <person name="Daum C."/>
            <person name="Ramamoorthy G.K."/>
            <person name="Gryganskyi A."/>
            <person name="Culley D."/>
            <person name="Magnuson J.K."/>
            <person name="James T.Y."/>
            <person name="O'Malley M.A."/>
            <person name="Stajich J.E."/>
            <person name="Spatafora J.W."/>
            <person name="Visel A."/>
            <person name="Grigoriev I.V."/>
        </authorList>
    </citation>
    <scope>NUCLEOTIDE SEQUENCE [LARGE SCALE GENOMIC DNA]</scope>
    <source>
        <strain evidence="2 3">CBS 115471</strain>
    </source>
</reference>
<comment type="caution">
    <text evidence="2">The sequence shown here is derived from an EMBL/GenBank/DDBJ whole genome shotgun (WGS) entry which is preliminary data.</text>
</comment>
<keyword evidence="1" id="KW-0812">Transmembrane</keyword>
<gene>
    <name evidence="2" type="ORF">BCR34DRAFT_583157</name>
</gene>
<evidence type="ECO:0000313" key="3">
    <source>
        <dbReference type="Proteomes" id="UP000193144"/>
    </source>
</evidence>
<sequence>MEILAFLGDLVDGGEVDRRRIIKYWMFVSFFLVFINWNNVVWAFLLALRSHPPLARIQYFISETSITFPTSAARRSQDAEPANPNHQSLSACGSAESLFITDCAYKLGATPDGIFLCEDRYPELNKVEFLFREPTEKISEYVLQYNVREVYDLGKWIEKLSKEAKFYDADLSDSSTADLYPAANLVGAIIGVK</sequence>